<feature type="domain" description="Aconitase A/isopropylmalate dehydratase small subunit swivel" evidence="23">
    <location>
        <begin position="575"/>
        <end position="688"/>
    </location>
</feature>
<dbReference type="InterPro" id="IPR050067">
    <property type="entry name" value="IPM_dehydratase_rel_enz"/>
</dbReference>
<evidence type="ECO:0000256" key="14">
    <source>
        <dbReference type="ARBA" id="ARBA00023014"/>
    </source>
</evidence>
<evidence type="ECO:0000256" key="9">
    <source>
        <dbReference type="ARBA" id="ARBA00022723"/>
    </source>
</evidence>
<dbReference type="SUPFAM" id="SSF52016">
    <property type="entry name" value="LeuD/IlvD-like"/>
    <property type="match status" value="1"/>
</dbReference>
<dbReference type="GO" id="GO:0016887">
    <property type="term" value="F:ATP hydrolysis activity"/>
    <property type="evidence" value="ECO:0007669"/>
    <property type="project" value="InterPro"/>
</dbReference>
<dbReference type="GO" id="GO:0051539">
    <property type="term" value="F:4 iron, 4 sulfur cluster binding"/>
    <property type="evidence" value="ECO:0007669"/>
    <property type="project" value="UniProtKB-UniRule"/>
</dbReference>
<keyword evidence="9 20" id="KW-0479">Metal-binding</keyword>
<keyword evidence="17 20" id="KW-0456">Lyase</keyword>
<reference evidence="24 25" key="1">
    <citation type="submission" date="2018-12" db="EMBL/GenBank/DDBJ databases">
        <title>Genome of Verticillium dahliae isolate Getta Getta.</title>
        <authorList>
            <person name="Gardiner D.M."/>
        </authorList>
    </citation>
    <scope>NUCLEOTIDE SEQUENCE [LARGE SCALE GENOMIC DNA]</scope>
    <source>
        <strain evidence="24 25">Getta Getta</strain>
    </source>
</reference>
<evidence type="ECO:0000256" key="19">
    <source>
        <dbReference type="ARBA" id="ARBA00032706"/>
    </source>
</evidence>
<evidence type="ECO:0000256" key="18">
    <source>
        <dbReference type="ARBA" id="ARBA00029338"/>
    </source>
</evidence>
<comment type="similarity">
    <text evidence="4 20">Belongs to the aconitase/IPM isomerase family.</text>
</comment>
<evidence type="ECO:0000256" key="8">
    <source>
        <dbReference type="ARBA" id="ARBA00022605"/>
    </source>
</evidence>
<feature type="domain" description="Aconitase/3-isopropylmalate dehydratase large subunit alpha/beta/alpha" evidence="22">
    <location>
        <begin position="89"/>
        <end position="510"/>
    </location>
</feature>
<dbReference type="PROSITE" id="PS01244">
    <property type="entry name" value="ACONITASE_2"/>
    <property type="match status" value="1"/>
</dbReference>
<gene>
    <name evidence="24" type="ORF">VDGE_08540</name>
</gene>
<dbReference type="PRINTS" id="PR00415">
    <property type="entry name" value="ACONITASE"/>
</dbReference>
<dbReference type="InterPro" id="IPR000573">
    <property type="entry name" value="AconitaseA/IPMdHydase_ssu_swvl"/>
</dbReference>
<dbReference type="Pfam" id="PF00694">
    <property type="entry name" value="Aconitase_C"/>
    <property type="match status" value="1"/>
</dbReference>
<keyword evidence="16 20" id="KW-0457">Lysine biosynthesis</keyword>
<dbReference type="InterPro" id="IPR001030">
    <property type="entry name" value="Acoase/IPM_deHydtase_lsu_aba"/>
</dbReference>
<dbReference type="Proteomes" id="UP000288725">
    <property type="component" value="Chromosome 2"/>
</dbReference>
<dbReference type="Pfam" id="PF00330">
    <property type="entry name" value="Aconitase"/>
    <property type="match status" value="1"/>
</dbReference>
<dbReference type="Pfam" id="PF03969">
    <property type="entry name" value="AFG1_ATPase"/>
    <property type="match status" value="2"/>
</dbReference>
<dbReference type="NCBIfam" id="TIGR00139">
    <property type="entry name" value="h_aconitase"/>
    <property type="match status" value="1"/>
</dbReference>
<dbReference type="InterPro" id="IPR015932">
    <property type="entry name" value="Aconitase_dom2"/>
</dbReference>
<evidence type="ECO:0000313" key="25">
    <source>
        <dbReference type="Proteomes" id="UP000288725"/>
    </source>
</evidence>
<evidence type="ECO:0000259" key="22">
    <source>
        <dbReference type="Pfam" id="PF00330"/>
    </source>
</evidence>
<proteinExistence type="inferred from homology"/>
<dbReference type="InterPro" id="IPR015931">
    <property type="entry name" value="Acnase/IPM_dHydase_lsu_aba_1/3"/>
</dbReference>
<accession>A0A444RSU5</accession>
<comment type="pathway">
    <text evidence="3 20">Amino-acid biosynthesis; L-lysine biosynthesis via AAA pathway; L-alpha-aminoadipate from 2-oxoglutarate: step 3/5.</text>
</comment>
<comment type="similarity">
    <text evidence="5">Belongs to the AFG1 ATPase family.</text>
</comment>
<dbReference type="EMBL" id="RSDZ01000085">
    <property type="protein sequence ID" value="RXG44281.1"/>
    <property type="molecule type" value="Genomic_DNA"/>
</dbReference>
<evidence type="ECO:0000256" key="10">
    <source>
        <dbReference type="ARBA" id="ARBA00022741"/>
    </source>
</evidence>
<evidence type="ECO:0000256" key="21">
    <source>
        <dbReference type="SAM" id="MobiDB-lite"/>
    </source>
</evidence>
<dbReference type="UniPathway" id="UPA00033">
    <property type="reaction ID" value="UER01027"/>
</dbReference>
<evidence type="ECO:0000256" key="1">
    <source>
        <dbReference type="ARBA" id="ARBA00003422"/>
    </source>
</evidence>
<comment type="function">
    <text evidence="1 20">Catalyzes the reversible hydration of cis-homoaconitate to (2R,3S)-homoisocitrate, a step in the alpha-aminoadipate pathway for lysine biosynthesis.</text>
</comment>
<dbReference type="InterPro" id="IPR005654">
    <property type="entry name" value="ATPase_AFG1-like"/>
</dbReference>
<evidence type="ECO:0000256" key="5">
    <source>
        <dbReference type="ARBA" id="ARBA00010322"/>
    </source>
</evidence>
<protein>
    <recommendedName>
        <fullName evidence="7 20">Homoaconitase, mitochondrial</fullName>
        <ecNumber evidence="6 20">4.2.1.36</ecNumber>
    </recommendedName>
    <alternativeName>
        <fullName evidence="19 20">Homoaconitate hydratase</fullName>
    </alternativeName>
</protein>
<comment type="cofactor">
    <cofactor evidence="20">
        <name>[4Fe-4S] cluster</name>
        <dbReference type="ChEBI" id="CHEBI:49883"/>
    </cofactor>
    <text evidence="20">Binds 1 [4Fe-4S] cluster per subunit.</text>
</comment>
<dbReference type="InterPro" id="IPR018136">
    <property type="entry name" value="Aconitase_4Fe-4S_BS"/>
</dbReference>
<sequence>MSYRARAVAMTAPWARSLVHTSLRRSLGRSQFSQPTLRYASTTASTSHTNFQGSSLPNLASEKTTAPQTLTEKILQRYSVNLPDGKVVRSGDYVQIQPHRCLTHDNTWPVAMRFMSTGATKIKDPSQLVFALDHDVQNKSPSNVKKYEQIQEFAKKHGVNFFPAGHGIGHQIMVEELFVWPGTLCVGSDSHSNMYGALGSLGVALVRTDAAGIFATGKSWFQCPPVVQVNLLGTLPPGVRGKDVIIALCGLFPLDVLNHSVEFTGSEETMASIPMDDRLTISNMSTEWSATSAMFPIDTTLQRWLRYKATEAAMLEERTTRQRITHEMVDELFANPLRADPGAQYAKKLYLDLSTLSPYISGPNSVKISTPLHDLAKENIKVDKGYIVSCTNSRSSDLKAAAQVFQNAAKANDGKIPKIADGVKLYIAAASAREQAIAEDEGSWQTLVEAGATVLPPSCGPCIGLGTGLLEDGETGVSASNRNFKGRLGSRLAHAYLSSPEVVAASTLSGVLSGPGVYKVPEDYTGVQHGYGTGEPATIENELGNVLEQLESFIERVETTAPVGDGAAQAVTKILPGFPTKITGEIIFADADNLDTDNIYAGKYTYQDDMTTEDMARVCMENYDPEFRTIIKPNDILVSGFNFGCGSSREQAATALLAKHIPLVLAGSFSNIFVRNGINNALPCLELPRLVERLRTTFGKDKIPTRRTGWTLTWDITRSKIEVQEGEGGERWEEKVGEFPENLQAIIAKGGMSPCIRPSRAMIQAARRHLSTSVTITDPLIKYQALVATGVYSPDPSQHRLAKHLQKIYGRLKDYTPSAEYRQRLKQITEITSKPEDEEPTLAVKSHPIWRNPLFKRLFTAPEGNNNLALIRVLTNHQAALEIDSPKGLFLAGEVGRGKSLLIDMLYEGLPTHRKKRWHFNTFMLYSFSQLEGFRRSHPQLKGGDQEYSLLWLAKKLVEESPILFLDEFQLPDRAASKILSHLFIAFFQLGGVLVASSNRVPEELQKAIGVEYTPPPTGGFVRSFFTSQTARGRGELFGQSSDFAAFLEVLKARCDFWHMEGATDWRRREEKPTDLTKGPQPVLKRGDLDNSGAASPLQDAGILGEVENQEHTTGFGKPAKYFLPTDGEVAWRGICTQPSVGDWSPASLVVYGRTISIPHQGDGRVYWDFAKLVEAFGPADYITMASTYHTFIIDNIPVLTVLQKNEARRFITLLDALYEAKCKLVVRAARGPDELFFPDTRALGRKDADGNPVVDADAIHSETIAEVYQDSSSPFRPNISFYDTASSTSKYDPDQDSDFGLNDAKEKAKKVDFGNTSAFTGEDERFAYKRAASRLWEMCSAQWHARTGDWWRPLPADARHWEKGAPSTPLKVNINEAARSSNDATMGPSVELEEPAGLQGLRVEAMKNLERWRK</sequence>
<dbReference type="GO" id="GO:0005524">
    <property type="term" value="F:ATP binding"/>
    <property type="evidence" value="ECO:0007669"/>
    <property type="project" value="UniProtKB-KW"/>
</dbReference>
<evidence type="ECO:0000256" key="11">
    <source>
        <dbReference type="ARBA" id="ARBA00022840"/>
    </source>
</evidence>
<evidence type="ECO:0000256" key="12">
    <source>
        <dbReference type="ARBA" id="ARBA00022946"/>
    </source>
</evidence>
<evidence type="ECO:0000256" key="20">
    <source>
        <dbReference type="RuleBase" id="RU362038"/>
    </source>
</evidence>
<evidence type="ECO:0000256" key="13">
    <source>
        <dbReference type="ARBA" id="ARBA00023004"/>
    </source>
</evidence>
<keyword evidence="10" id="KW-0547">Nucleotide-binding</keyword>
<dbReference type="InterPro" id="IPR036008">
    <property type="entry name" value="Aconitase_4Fe-4S_dom"/>
</dbReference>
<evidence type="ECO:0000256" key="16">
    <source>
        <dbReference type="ARBA" id="ARBA00023154"/>
    </source>
</evidence>
<feature type="region of interest" description="Disordered" evidence="21">
    <location>
        <begin position="1069"/>
        <end position="1091"/>
    </location>
</feature>
<evidence type="ECO:0000256" key="3">
    <source>
        <dbReference type="ARBA" id="ARBA00005106"/>
    </source>
</evidence>
<comment type="catalytic activity">
    <reaction evidence="18 20">
        <text>(2R,3S)-homoisocitrate = cis-homoaconitate + H2O</text>
        <dbReference type="Rhea" id="RHEA:15485"/>
        <dbReference type="ChEBI" id="CHEBI:15377"/>
        <dbReference type="ChEBI" id="CHEBI:15404"/>
        <dbReference type="ChEBI" id="CHEBI:58174"/>
        <dbReference type="EC" id="4.2.1.36"/>
    </reaction>
</comment>
<dbReference type="InterPro" id="IPR015928">
    <property type="entry name" value="Aconitase/3IPM_dehydase_swvl"/>
</dbReference>
<dbReference type="Gene3D" id="3.30.499.10">
    <property type="entry name" value="Aconitase, domain 3"/>
    <property type="match status" value="2"/>
</dbReference>
<evidence type="ECO:0000256" key="15">
    <source>
        <dbReference type="ARBA" id="ARBA00023128"/>
    </source>
</evidence>
<dbReference type="SUPFAM" id="SSF52540">
    <property type="entry name" value="P-loop containing nucleoside triphosphate hydrolases"/>
    <property type="match status" value="1"/>
</dbReference>
<evidence type="ECO:0000256" key="2">
    <source>
        <dbReference type="ARBA" id="ARBA00004173"/>
    </source>
</evidence>
<dbReference type="Gene3D" id="3.40.50.300">
    <property type="entry name" value="P-loop containing nucleotide triphosphate hydrolases"/>
    <property type="match status" value="1"/>
</dbReference>
<dbReference type="EC" id="4.2.1.36" evidence="6 20"/>
<evidence type="ECO:0000256" key="6">
    <source>
        <dbReference type="ARBA" id="ARBA00012022"/>
    </source>
</evidence>
<evidence type="ECO:0000256" key="17">
    <source>
        <dbReference type="ARBA" id="ARBA00023239"/>
    </source>
</evidence>
<dbReference type="InterPro" id="IPR004418">
    <property type="entry name" value="Homoaconitase_mito"/>
</dbReference>
<dbReference type="SUPFAM" id="SSF53732">
    <property type="entry name" value="Aconitase iron-sulfur domain"/>
    <property type="match status" value="1"/>
</dbReference>
<comment type="caution">
    <text evidence="24">The sequence shown here is derived from an EMBL/GenBank/DDBJ whole genome shotgun (WGS) entry which is preliminary data.</text>
</comment>
<dbReference type="Gene3D" id="3.20.19.10">
    <property type="entry name" value="Aconitase, domain 4"/>
    <property type="match status" value="1"/>
</dbReference>
<dbReference type="GO" id="GO:0019878">
    <property type="term" value="P:lysine biosynthetic process via aminoadipic acid"/>
    <property type="evidence" value="ECO:0007669"/>
    <property type="project" value="UniProtKB-UniRule"/>
</dbReference>
<keyword evidence="15 20" id="KW-0496">Mitochondrion</keyword>
<dbReference type="GO" id="GO:0046872">
    <property type="term" value="F:metal ion binding"/>
    <property type="evidence" value="ECO:0007669"/>
    <property type="project" value="UniProtKB-UniRule"/>
</dbReference>
<dbReference type="GO" id="GO:0005739">
    <property type="term" value="C:mitochondrion"/>
    <property type="evidence" value="ECO:0007669"/>
    <property type="project" value="UniProtKB-SubCell"/>
</dbReference>
<dbReference type="PANTHER" id="PTHR43822">
    <property type="entry name" value="HOMOACONITASE, MITOCHONDRIAL-RELATED"/>
    <property type="match status" value="1"/>
</dbReference>
<keyword evidence="8 20" id="KW-0028">Amino-acid biosynthesis</keyword>
<organism evidence="24 25">
    <name type="scientific">Verticillium dahliae</name>
    <name type="common">Verticillium wilt</name>
    <dbReference type="NCBI Taxonomy" id="27337"/>
    <lineage>
        <taxon>Eukaryota</taxon>
        <taxon>Fungi</taxon>
        <taxon>Dikarya</taxon>
        <taxon>Ascomycota</taxon>
        <taxon>Pezizomycotina</taxon>
        <taxon>Sordariomycetes</taxon>
        <taxon>Hypocreomycetidae</taxon>
        <taxon>Glomerellales</taxon>
        <taxon>Plectosphaerellaceae</taxon>
        <taxon>Verticillium</taxon>
    </lineage>
</organism>
<dbReference type="Gene3D" id="3.40.1060.10">
    <property type="entry name" value="Aconitase, Domain 2"/>
    <property type="match status" value="1"/>
</dbReference>
<keyword evidence="11" id="KW-0067">ATP-binding</keyword>
<evidence type="ECO:0000256" key="4">
    <source>
        <dbReference type="ARBA" id="ARBA00007185"/>
    </source>
</evidence>
<keyword evidence="12 20" id="KW-0809">Transit peptide</keyword>
<name>A0A444RSU5_VERDA</name>
<dbReference type="GO" id="GO:0004409">
    <property type="term" value="F:homoaconitate hydratase activity"/>
    <property type="evidence" value="ECO:0007669"/>
    <property type="project" value="UniProtKB-UniRule"/>
</dbReference>
<keyword evidence="13 20" id="KW-0408">Iron</keyword>
<dbReference type="InterPro" id="IPR039386">
    <property type="entry name" value="Homoaconitase_swivel"/>
</dbReference>
<dbReference type="PANTHER" id="PTHR43822:SF2">
    <property type="entry name" value="HOMOACONITASE, MITOCHONDRIAL"/>
    <property type="match status" value="1"/>
</dbReference>
<dbReference type="InterPro" id="IPR027417">
    <property type="entry name" value="P-loop_NTPase"/>
</dbReference>
<comment type="subcellular location">
    <subcellularLocation>
        <location evidence="2 20">Mitochondrion</location>
    </subcellularLocation>
</comment>
<keyword evidence="14 20" id="KW-0411">Iron-sulfur</keyword>
<feature type="region of interest" description="Disordered" evidence="21">
    <location>
        <begin position="43"/>
        <end position="64"/>
    </location>
</feature>
<evidence type="ECO:0000313" key="24">
    <source>
        <dbReference type="EMBL" id="RXG44281.1"/>
    </source>
</evidence>
<dbReference type="CDD" id="cd01674">
    <property type="entry name" value="Homoaconitase_Swivel"/>
    <property type="match status" value="1"/>
</dbReference>
<evidence type="ECO:0000256" key="7">
    <source>
        <dbReference type="ARBA" id="ARBA00021560"/>
    </source>
</evidence>
<dbReference type="PROSITE" id="PS00450">
    <property type="entry name" value="ACONITASE_1"/>
    <property type="match status" value="1"/>
</dbReference>
<evidence type="ECO:0000259" key="23">
    <source>
        <dbReference type="Pfam" id="PF00694"/>
    </source>
</evidence>